<feature type="transmembrane region" description="Helical" evidence="1">
    <location>
        <begin position="73"/>
        <end position="96"/>
    </location>
</feature>
<proteinExistence type="predicted"/>
<feature type="transmembrane region" description="Helical" evidence="1">
    <location>
        <begin position="103"/>
        <end position="119"/>
    </location>
</feature>
<organism evidence="3 4">
    <name type="scientific">Thermothielavioides terrestris</name>
    <dbReference type="NCBI Taxonomy" id="2587410"/>
    <lineage>
        <taxon>Eukaryota</taxon>
        <taxon>Fungi</taxon>
        <taxon>Dikarya</taxon>
        <taxon>Ascomycota</taxon>
        <taxon>Pezizomycotina</taxon>
        <taxon>Sordariomycetes</taxon>
        <taxon>Sordariomycetidae</taxon>
        <taxon>Sordariales</taxon>
        <taxon>Chaetomiaceae</taxon>
        <taxon>Thermothielavioides</taxon>
    </lineage>
</organism>
<feature type="signal peptide" evidence="2">
    <location>
        <begin position="1"/>
        <end position="20"/>
    </location>
</feature>
<keyword evidence="2" id="KW-0732">Signal</keyword>
<dbReference type="AlphaFoldDB" id="A0A3S4C1Y9"/>
<accession>A0A3S4C1Y9</accession>
<feature type="chain" id="PRO_5018646263" evidence="2">
    <location>
        <begin position="21"/>
        <end position="123"/>
    </location>
</feature>
<name>A0A3S4C1Y9_9PEZI</name>
<reference evidence="3 4" key="1">
    <citation type="submission" date="2018-04" db="EMBL/GenBank/DDBJ databases">
        <authorList>
            <person name="Huttner S."/>
            <person name="Dainat J."/>
        </authorList>
    </citation>
    <scope>NUCLEOTIDE SEQUENCE [LARGE SCALE GENOMIC DNA]</scope>
</reference>
<dbReference type="InterPro" id="IPR025363">
    <property type="entry name" value="DUF4267"/>
</dbReference>
<gene>
    <name evidence="3" type="ORF">TT172_LOCUS1736</name>
</gene>
<dbReference type="Proteomes" id="UP000289323">
    <property type="component" value="Unassembled WGS sequence"/>
</dbReference>
<keyword evidence="1" id="KW-1133">Transmembrane helix</keyword>
<dbReference type="Pfam" id="PF14087">
    <property type="entry name" value="DUF4267"/>
    <property type="match status" value="1"/>
</dbReference>
<evidence type="ECO:0000256" key="2">
    <source>
        <dbReference type="SAM" id="SignalP"/>
    </source>
</evidence>
<sequence>MAALSPIPAYLAAALCCALGLHSFLRPAAEHPRFGLPLPAGGRPSPLIHLKGIRETSYGLALFALQYRGFDGAVTAMAGILGLVALADGVVVWNFGGALRGKAFGHWSAGVLFGAWALWRASW</sequence>
<evidence type="ECO:0000256" key="1">
    <source>
        <dbReference type="SAM" id="Phobius"/>
    </source>
</evidence>
<dbReference type="EMBL" id="OUUZ01000001">
    <property type="protein sequence ID" value="SPQ19317.1"/>
    <property type="molecule type" value="Genomic_DNA"/>
</dbReference>
<evidence type="ECO:0000313" key="3">
    <source>
        <dbReference type="EMBL" id="SPQ19317.1"/>
    </source>
</evidence>
<keyword evidence="1" id="KW-0472">Membrane</keyword>
<protein>
    <submittedName>
        <fullName evidence="3">209bdfa5-259c-4b39-a08a-250c054e816a</fullName>
    </submittedName>
</protein>
<evidence type="ECO:0000313" key="4">
    <source>
        <dbReference type="Proteomes" id="UP000289323"/>
    </source>
</evidence>
<keyword evidence="1" id="KW-0812">Transmembrane</keyword>